<keyword evidence="1" id="KW-0812">Transmembrane</keyword>
<evidence type="ECO:0000313" key="2">
    <source>
        <dbReference type="EMBL" id="GMH02159.1"/>
    </source>
</evidence>
<evidence type="ECO:0000313" key="3">
    <source>
        <dbReference type="Proteomes" id="UP001279734"/>
    </source>
</evidence>
<keyword evidence="1" id="KW-0472">Membrane</keyword>
<proteinExistence type="predicted"/>
<name>A0AAD3XEG7_NEPGR</name>
<dbReference type="EMBL" id="BSYO01000003">
    <property type="protein sequence ID" value="GMH02159.1"/>
    <property type="molecule type" value="Genomic_DNA"/>
</dbReference>
<protein>
    <submittedName>
        <fullName evidence="2">Uncharacterized protein</fullName>
    </submittedName>
</protein>
<accession>A0AAD3XEG7</accession>
<reference evidence="2" key="1">
    <citation type="submission" date="2023-05" db="EMBL/GenBank/DDBJ databases">
        <title>Nepenthes gracilis genome sequencing.</title>
        <authorList>
            <person name="Fukushima K."/>
        </authorList>
    </citation>
    <scope>NUCLEOTIDE SEQUENCE</scope>
    <source>
        <strain evidence="2">SING2019-196</strain>
    </source>
</reference>
<dbReference type="AlphaFoldDB" id="A0AAD3XEG7"/>
<sequence>MLPGLFVANLVAGTCWVLFFLSLQVGLANIRGANYQGGLWSSEATGPGLMITGILNSKILAGLKVAEGFLPELMASAGPVEECFGFCCWGRGPGWTWLVGALSVIRPLASATQGCAVLLYKPAAEGECPFSVWRMKLAFGCLRACDVVIGAALL</sequence>
<organism evidence="2 3">
    <name type="scientific">Nepenthes gracilis</name>
    <name type="common">Slender pitcher plant</name>
    <dbReference type="NCBI Taxonomy" id="150966"/>
    <lineage>
        <taxon>Eukaryota</taxon>
        <taxon>Viridiplantae</taxon>
        <taxon>Streptophyta</taxon>
        <taxon>Embryophyta</taxon>
        <taxon>Tracheophyta</taxon>
        <taxon>Spermatophyta</taxon>
        <taxon>Magnoliopsida</taxon>
        <taxon>eudicotyledons</taxon>
        <taxon>Gunneridae</taxon>
        <taxon>Pentapetalae</taxon>
        <taxon>Caryophyllales</taxon>
        <taxon>Nepenthaceae</taxon>
        <taxon>Nepenthes</taxon>
    </lineage>
</organism>
<evidence type="ECO:0000256" key="1">
    <source>
        <dbReference type="SAM" id="Phobius"/>
    </source>
</evidence>
<feature type="transmembrane region" description="Helical" evidence="1">
    <location>
        <begin position="6"/>
        <end position="27"/>
    </location>
</feature>
<keyword evidence="3" id="KW-1185">Reference proteome</keyword>
<comment type="caution">
    <text evidence="2">The sequence shown here is derived from an EMBL/GenBank/DDBJ whole genome shotgun (WGS) entry which is preliminary data.</text>
</comment>
<keyword evidence="1" id="KW-1133">Transmembrane helix</keyword>
<gene>
    <name evidence="2" type="ORF">Nepgr_003998</name>
</gene>
<dbReference type="Proteomes" id="UP001279734">
    <property type="component" value="Unassembled WGS sequence"/>
</dbReference>